<accession>T0Q5T5</accession>
<keyword evidence="1" id="KW-0812">Transmembrane</keyword>
<organism evidence="2 3">
    <name type="scientific">Saprolegnia diclina (strain VS20)</name>
    <dbReference type="NCBI Taxonomy" id="1156394"/>
    <lineage>
        <taxon>Eukaryota</taxon>
        <taxon>Sar</taxon>
        <taxon>Stramenopiles</taxon>
        <taxon>Oomycota</taxon>
        <taxon>Saprolegniomycetes</taxon>
        <taxon>Saprolegniales</taxon>
        <taxon>Saprolegniaceae</taxon>
        <taxon>Saprolegnia</taxon>
    </lineage>
</organism>
<dbReference type="VEuPathDB" id="FungiDB:SDRG_12228"/>
<feature type="transmembrane region" description="Helical" evidence="1">
    <location>
        <begin position="157"/>
        <end position="185"/>
    </location>
</feature>
<dbReference type="Proteomes" id="UP000030762">
    <property type="component" value="Unassembled WGS sequence"/>
</dbReference>
<keyword evidence="1" id="KW-0472">Membrane</keyword>
<feature type="transmembrane region" description="Helical" evidence="1">
    <location>
        <begin position="115"/>
        <end position="136"/>
    </location>
</feature>
<dbReference type="PROSITE" id="PS51257">
    <property type="entry name" value="PROKAR_LIPOPROTEIN"/>
    <property type="match status" value="1"/>
</dbReference>
<feature type="transmembrane region" description="Helical" evidence="1">
    <location>
        <begin position="191"/>
        <end position="213"/>
    </location>
</feature>
<feature type="transmembrane region" description="Helical" evidence="1">
    <location>
        <begin position="334"/>
        <end position="355"/>
    </location>
</feature>
<gene>
    <name evidence="2" type="ORF">SDRG_12228</name>
</gene>
<evidence type="ECO:0000256" key="1">
    <source>
        <dbReference type="SAM" id="Phobius"/>
    </source>
</evidence>
<dbReference type="GeneID" id="19952955"/>
<reference evidence="2 3" key="1">
    <citation type="submission" date="2012-04" db="EMBL/GenBank/DDBJ databases">
        <title>The Genome Sequence of Saprolegnia declina VS20.</title>
        <authorList>
            <consortium name="The Broad Institute Genome Sequencing Platform"/>
            <person name="Russ C."/>
            <person name="Nusbaum C."/>
            <person name="Tyler B."/>
            <person name="van West P."/>
            <person name="Dieguez-Uribeondo J."/>
            <person name="de Bruijn I."/>
            <person name="Tripathy S."/>
            <person name="Jiang R."/>
            <person name="Young S.K."/>
            <person name="Zeng Q."/>
            <person name="Gargeya S."/>
            <person name="Fitzgerald M."/>
            <person name="Haas B."/>
            <person name="Abouelleil A."/>
            <person name="Alvarado L."/>
            <person name="Arachchi H.M."/>
            <person name="Berlin A."/>
            <person name="Chapman S.B."/>
            <person name="Goldberg J."/>
            <person name="Griggs A."/>
            <person name="Gujja S."/>
            <person name="Hansen M."/>
            <person name="Howarth C."/>
            <person name="Imamovic A."/>
            <person name="Larimer J."/>
            <person name="McCowen C."/>
            <person name="Montmayeur A."/>
            <person name="Murphy C."/>
            <person name="Neiman D."/>
            <person name="Pearson M."/>
            <person name="Priest M."/>
            <person name="Roberts A."/>
            <person name="Saif S."/>
            <person name="Shea T."/>
            <person name="Sisk P."/>
            <person name="Sykes S."/>
            <person name="Wortman J."/>
            <person name="Nusbaum C."/>
            <person name="Birren B."/>
        </authorList>
    </citation>
    <scope>NUCLEOTIDE SEQUENCE [LARGE SCALE GENOMIC DNA]</scope>
    <source>
        <strain evidence="2 3">VS20</strain>
    </source>
</reference>
<evidence type="ECO:0008006" key="4">
    <source>
        <dbReference type="Google" id="ProtNLM"/>
    </source>
</evidence>
<feature type="transmembrane region" description="Helical" evidence="1">
    <location>
        <begin position="616"/>
        <end position="636"/>
    </location>
</feature>
<evidence type="ECO:0000313" key="3">
    <source>
        <dbReference type="Proteomes" id="UP000030762"/>
    </source>
</evidence>
<feature type="transmembrane region" description="Helical" evidence="1">
    <location>
        <begin position="582"/>
        <end position="604"/>
    </location>
</feature>
<evidence type="ECO:0000313" key="2">
    <source>
        <dbReference type="EMBL" id="EQC29946.1"/>
    </source>
</evidence>
<dbReference type="EMBL" id="JH767179">
    <property type="protein sequence ID" value="EQC29946.1"/>
    <property type="molecule type" value="Genomic_DNA"/>
</dbReference>
<proteinExistence type="predicted"/>
<protein>
    <recommendedName>
        <fullName evidence="4">Transmembrane protein</fullName>
    </recommendedName>
</protein>
<sequence>MKPEVHPCDIELALDAATVSVPAAASGCDVELETAYCDGDMCRATWHQAPLTIASAKRRRWSSKRYCSRCFLNLKGKPEPLRVQPSLLRTSLFDLTSRQATLTKYIDVINDTQEYLWLLALIVLFWPLVWTYYCLWLRRMSRPPMSIAPSWHDQLHWILAAVSHLQCVCCCAYVWLLVLCIIYSCKYAAQAWFWVLLEAYTVYFLLLNIIYVASPIGKSSNDTHTVVADAPASTLATRVVLPSVSAAVASTKRVLFQVLQAIVLTFAPVCSIAYVERAVASLPNTFLLANVDTNFDINALVFVDADGRPLVDNPVPAVFAARLEGNTRLRKYRACLFVALQFVVAINAWLLLSWVTNVWPSQPFPIPVNPFMGMASNVDYTVTATMTDVCETQEFYAPYERYLVMWNLNLSPKPSAANGLPTLYLHFLSKRRPWEFILMDDVSGSVLNPWAPSFTDTVTLKPVADQRNYMFMAAVTDAGNCTDIQQLKPYATSIYNGGSLTQYLRSLPDRLALFPTLLLIKHCFRMYVVSAITGRASLQIWRLWIQFDQIAGRVDLTQHRNLEMWYRLRSRVFQVVRIYTQFIQALLAMALFQLASAVSGLFIFCLRGVAPLPGYFLLILTVFGSLSTLIFLLPLAKALDVQANHESLLQRIRLQLQLETKDLAAVASRHRCIECLARLATKIRTTDDRICIWGLQLSTARLIGLTVSIGSAVSFVFTRKLDHPWNEPRDGLYDSIPLLKTFGLVP</sequence>
<keyword evidence="1" id="KW-1133">Transmembrane helix</keyword>
<keyword evidence="3" id="KW-1185">Reference proteome</keyword>
<name>T0Q5T5_SAPDV</name>
<dbReference type="InParanoid" id="T0Q5T5"/>
<dbReference type="AlphaFoldDB" id="T0Q5T5"/>
<dbReference type="RefSeq" id="XP_008616513.1">
    <property type="nucleotide sequence ID" value="XM_008618291.1"/>
</dbReference>